<proteinExistence type="predicted"/>
<reference evidence="5 6" key="1">
    <citation type="submission" date="2020-04" db="EMBL/GenBank/DDBJ databases">
        <title>Luteolibacter sp. G-1-1-1 isolated from soil.</title>
        <authorList>
            <person name="Dahal R.H."/>
        </authorList>
    </citation>
    <scope>NUCLEOTIDE SEQUENCE [LARGE SCALE GENOMIC DNA]</scope>
    <source>
        <strain evidence="5 6">G-1-1-1</strain>
    </source>
</reference>
<protein>
    <submittedName>
        <fullName evidence="5">Tetratricopeptide repeat protein</fullName>
    </submittedName>
</protein>
<organism evidence="5 6">
    <name type="scientific">Luteolibacter luteus</name>
    <dbReference type="NCBI Taxonomy" id="2728835"/>
    <lineage>
        <taxon>Bacteria</taxon>
        <taxon>Pseudomonadati</taxon>
        <taxon>Verrucomicrobiota</taxon>
        <taxon>Verrucomicrobiia</taxon>
        <taxon>Verrucomicrobiales</taxon>
        <taxon>Verrucomicrobiaceae</taxon>
        <taxon>Luteolibacter</taxon>
    </lineage>
</organism>
<dbReference type="PANTHER" id="PTHR45586">
    <property type="entry name" value="TPR REPEAT-CONTAINING PROTEIN PA4667"/>
    <property type="match status" value="1"/>
</dbReference>
<sequence>MEKLTVPRHLLSAFLLSASPVWVMAQEPAPAPAGQTVAPAVLNKLFEDAEAAFASKDYATAAAKIDELLKALGNKKEASSEMLHFNLGLAHLLAENYEAAEKAFTDCIVKFPNGEYTSRCYLGVGTAAIKQGGEEKQNRATEALRKAALDPKYRTQAGLLLGQLYTDTNKHEEALKVFRSLMGSDIQTPEQTQAAVEVIGLLADTGQLADLIAYLDRIINQPGIRDAIAWYSNQVIVKGDELVGAENYEAALAIYRSIPPRAQILQIQAATLAAKKQELGKLENLAKAEEKKPLGQRSNVGERLNQTQSSIKLTEEAIAAIEKLTDLDAALLMRRGRCFYYLDRNEEALLCFRTLREKYPTAKDAQSAAYAEIVIYNGLKDTDKIQTLANEFLTKYPDAPNVEQVATLAGEVLVQTGKWDQVLKYYQDLEKRFPNSPSLDRFVFFQGVALFQSGDFQGSAAHFENFIKTYPDNRMVEDAVYRIAMAYFLTNNYEKTLFWCRDYLNKYPDGRYAGDMLYRLAFVDFNDKTEDQSQNIIKSLGDYLEKKPDDAAAGSMYCLMADTWKKMKSNDPATAKTYEDNALANYIKAVWSDSPDDVIQYALETATTILQGRKDWDGLAKLHEEFLSKRPNHQMAMISATWVAKAMARQGKEAEGAEILSKTLSKSIADPSKEQVEFLIDEIVKSLTPRRRPKDLDVKALEQQLVDMLDKAAEGKENQTTYARIYYARARMMMILKETQTANDYLRNLAMNTDVKAADLSPTLLALCADILMKSGDLDRAEENFKRLAERYKDSPFSDAGPVGLGQIALLRKQPDQALAIFKDALENNNGTSRFKEATLGKLEAMYDLGQNKEVVELADKIIKDRSFKGGPAVPKAYIIWADTERKIAKDQPPSESIATLKAAYARYERVWRAYQRETDLFARSLWGSYEVAKDLGNNELEQQCLKALAENPKLQNTEEAKKAKTLVR</sequence>
<dbReference type="PROSITE" id="PS50005">
    <property type="entry name" value="TPR"/>
    <property type="match status" value="1"/>
</dbReference>
<evidence type="ECO:0000256" key="3">
    <source>
        <dbReference type="PROSITE-ProRule" id="PRU00339"/>
    </source>
</evidence>
<evidence type="ECO:0000256" key="2">
    <source>
        <dbReference type="ARBA" id="ARBA00022803"/>
    </source>
</evidence>
<dbReference type="SMART" id="SM00028">
    <property type="entry name" value="TPR"/>
    <property type="match status" value="7"/>
</dbReference>
<feature type="signal peptide" evidence="4">
    <location>
        <begin position="1"/>
        <end position="25"/>
    </location>
</feature>
<dbReference type="SUPFAM" id="SSF48452">
    <property type="entry name" value="TPR-like"/>
    <property type="match status" value="4"/>
</dbReference>
<dbReference type="AlphaFoldDB" id="A0A858RM40"/>
<dbReference type="EMBL" id="CP051774">
    <property type="protein sequence ID" value="QJE97564.1"/>
    <property type="molecule type" value="Genomic_DNA"/>
</dbReference>
<name>A0A858RM40_9BACT</name>
<dbReference type="Gene3D" id="1.25.40.10">
    <property type="entry name" value="Tetratricopeptide repeat domain"/>
    <property type="match status" value="5"/>
</dbReference>
<evidence type="ECO:0000256" key="1">
    <source>
        <dbReference type="ARBA" id="ARBA00022737"/>
    </source>
</evidence>
<keyword evidence="4" id="KW-0732">Signal</keyword>
<feature type="repeat" description="TPR" evidence="3">
    <location>
        <begin position="155"/>
        <end position="188"/>
    </location>
</feature>
<keyword evidence="6" id="KW-1185">Reference proteome</keyword>
<evidence type="ECO:0000313" key="6">
    <source>
        <dbReference type="Proteomes" id="UP000501812"/>
    </source>
</evidence>
<dbReference type="InterPro" id="IPR011990">
    <property type="entry name" value="TPR-like_helical_dom_sf"/>
</dbReference>
<dbReference type="KEGG" id="luo:HHL09_17845"/>
<dbReference type="RefSeq" id="WP_169455990.1">
    <property type="nucleotide sequence ID" value="NZ_CP051774.1"/>
</dbReference>
<evidence type="ECO:0000313" key="5">
    <source>
        <dbReference type="EMBL" id="QJE97564.1"/>
    </source>
</evidence>
<dbReference type="PANTHER" id="PTHR45586:SF1">
    <property type="entry name" value="LIPOPOLYSACCHARIDE ASSEMBLY PROTEIN B"/>
    <property type="match status" value="1"/>
</dbReference>
<gene>
    <name evidence="5" type="ORF">HHL09_17845</name>
</gene>
<keyword evidence="2 3" id="KW-0802">TPR repeat</keyword>
<evidence type="ECO:0000256" key="4">
    <source>
        <dbReference type="SAM" id="SignalP"/>
    </source>
</evidence>
<feature type="chain" id="PRO_5032691940" evidence="4">
    <location>
        <begin position="26"/>
        <end position="969"/>
    </location>
</feature>
<dbReference type="Proteomes" id="UP000501812">
    <property type="component" value="Chromosome"/>
</dbReference>
<dbReference type="Pfam" id="PF13432">
    <property type="entry name" value="TPR_16"/>
    <property type="match status" value="3"/>
</dbReference>
<dbReference type="InterPro" id="IPR019734">
    <property type="entry name" value="TPR_rpt"/>
</dbReference>
<dbReference type="InterPro" id="IPR051012">
    <property type="entry name" value="CellSynth/LPSAsmb/PSIAsmb"/>
</dbReference>
<accession>A0A858RM40</accession>
<keyword evidence="1" id="KW-0677">Repeat</keyword>
<dbReference type="Pfam" id="PF13174">
    <property type="entry name" value="TPR_6"/>
    <property type="match status" value="1"/>
</dbReference>